<reference evidence="5 6" key="1">
    <citation type="submission" date="2017-05" db="EMBL/GenBank/DDBJ databases">
        <title>Polyphasic characterization of four soil-derived phenanthrene-degrading Acidovorax strains and proposal of Acidovorax phenanthrenivorans sp. nov.</title>
        <authorList>
            <person name="Singleton D.R."/>
            <person name="Lee J."/>
            <person name="Dickey A.N."/>
            <person name="Stroud A."/>
            <person name="Scholl E.H."/>
            <person name="Wright F.A."/>
            <person name="Aitken M.D."/>
        </authorList>
    </citation>
    <scope>NUCLEOTIDE SEQUENCE [LARGE SCALE GENOMIC DNA]</scope>
    <source>
        <strain evidence="5">NA3</strain>
    </source>
</reference>
<dbReference type="Pfam" id="PF00990">
    <property type="entry name" value="GGDEF"/>
    <property type="match status" value="1"/>
</dbReference>
<dbReference type="InterPro" id="IPR043128">
    <property type="entry name" value="Rev_trsase/Diguanyl_cyclase"/>
</dbReference>
<dbReference type="AlphaFoldDB" id="A0A240U1N8"/>
<sequence>MHSPTLVILAGILAALVTTVFYAVWYFNKGIPGLRLWTLSFFCASVFCASLLMRDHVPEVLLVMLTQASIAMVAYFCFLGSRAYMGRASVPHGYAALAIAAVMAAAAYFTVVQPQMGIRFALAGSVSGVCFLLTAHTLARGGFRNVPARYLFAIVASLHGLFLLLRPLLFKLAAPDAGNGADAGMVALLSQFVVLEATLSLVLMAFGALMLTNEYITRELRHLAEVDPLTDVFNRRAFLTLLEKAISSADRTQSGLSVLAIDLDHFKKVNDTWGHKGGDDVLRHFVGLATSCLRNEDVMGRMGGEEFAIFLPNASSEGTRAIAERLRAMVASQPVATDRGPIGLTVSIGATQYLPGDSSDALLQRADEAMYLAKEHGRNRVEALALSRPS</sequence>
<evidence type="ECO:0000256" key="1">
    <source>
        <dbReference type="ARBA" id="ARBA00012528"/>
    </source>
</evidence>
<feature type="domain" description="GGDEF" evidence="4">
    <location>
        <begin position="254"/>
        <end position="386"/>
    </location>
</feature>
<evidence type="ECO:0000313" key="6">
    <source>
        <dbReference type="Proteomes" id="UP000194432"/>
    </source>
</evidence>
<dbReference type="NCBIfam" id="TIGR00254">
    <property type="entry name" value="GGDEF"/>
    <property type="match status" value="1"/>
</dbReference>
<feature type="transmembrane region" description="Helical" evidence="3">
    <location>
        <begin position="34"/>
        <end position="54"/>
    </location>
</feature>
<dbReference type="GO" id="GO:0052621">
    <property type="term" value="F:diguanylate cyclase activity"/>
    <property type="evidence" value="ECO:0007669"/>
    <property type="project" value="UniProtKB-EC"/>
</dbReference>
<feature type="transmembrane region" description="Helical" evidence="3">
    <location>
        <begin position="60"/>
        <end position="81"/>
    </location>
</feature>
<dbReference type="SMART" id="SM00267">
    <property type="entry name" value="GGDEF"/>
    <property type="match status" value="1"/>
</dbReference>
<dbReference type="EMBL" id="CP021361">
    <property type="protein sequence ID" value="ART51742.1"/>
    <property type="molecule type" value="Genomic_DNA"/>
</dbReference>
<organism evidence="5 6">
    <name type="scientific">Acidovorax carolinensis</name>
    <dbReference type="NCBI Taxonomy" id="553814"/>
    <lineage>
        <taxon>Bacteria</taxon>
        <taxon>Pseudomonadati</taxon>
        <taxon>Pseudomonadota</taxon>
        <taxon>Betaproteobacteria</taxon>
        <taxon>Burkholderiales</taxon>
        <taxon>Comamonadaceae</taxon>
        <taxon>Acidovorax</taxon>
    </lineage>
</organism>
<comment type="catalytic activity">
    <reaction evidence="2">
        <text>2 GTP = 3',3'-c-di-GMP + 2 diphosphate</text>
        <dbReference type="Rhea" id="RHEA:24898"/>
        <dbReference type="ChEBI" id="CHEBI:33019"/>
        <dbReference type="ChEBI" id="CHEBI:37565"/>
        <dbReference type="ChEBI" id="CHEBI:58805"/>
        <dbReference type="EC" id="2.7.7.65"/>
    </reaction>
</comment>
<dbReference type="SUPFAM" id="SSF55073">
    <property type="entry name" value="Nucleotide cyclase"/>
    <property type="match status" value="1"/>
</dbReference>
<keyword evidence="3" id="KW-0812">Transmembrane</keyword>
<evidence type="ECO:0000259" key="4">
    <source>
        <dbReference type="PROSITE" id="PS50887"/>
    </source>
</evidence>
<keyword evidence="6" id="KW-1185">Reference proteome</keyword>
<dbReference type="EC" id="2.7.7.65" evidence="1"/>
<dbReference type="RefSeq" id="WP_094097807.1">
    <property type="nucleotide sequence ID" value="NZ_CP021361.1"/>
</dbReference>
<keyword evidence="3" id="KW-0472">Membrane</keyword>
<accession>A0A240U1N8</accession>
<feature type="transmembrane region" description="Helical" evidence="3">
    <location>
        <begin position="93"/>
        <end position="111"/>
    </location>
</feature>
<evidence type="ECO:0000256" key="3">
    <source>
        <dbReference type="SAM" id="Phobius"/>
    </source>
</evidence>
<feature type="transmembrane region" description="Helical" evidence="3">
    <location>
        <begin position="6"/>
        <end position="27"/>
    </location>
</feature>
<feature type="transmembrane region" description="Helical" evidence="3">
    <location>
        <begin position="189"/>
        <end position="211"/>
    </location>
</feature>
<protein>
    <recommendedName>
        <fullName evidence="1">diguanylate cyclase</fullName>
        <ecNumber evidence="1">2.7.7.65</ecNumber>
    </recommendedName>
</protein>
<evidence type="ECO:0000313" key="5">
    <source>
        <dbReference type="EMBL" id="ART51742.1"/>
    </source>
</evidence>
<evidence type="ECO:0000256" key="2">
    <source>
        <dbReference type="ARBA" id="ARBA00034247"/>
    </source>
</evidence>
<dbReference type="CDD" id="cd01949">
    <property type="entry name" value="GGDEF"/>
    <property type="match status" value="1"/>
</dbReference>
<dbReference type="FunFam" id="3.30.70.270:FF:000001">
    <property type="entry name" value="Diguanylate cyclase domain protein"/>
    <property type="match status" value="1"/>
</dbReference>
<dbReference type="PROSITE" id="PS50887">
    <property type="entry name" value="GGDEF"/>
    <property type="match status" value="1"/>
</dbReference>
<dbReference type="PANTHER" id="PTHR45138">
    <property type="entry name" value="REGULATORY COMPONENTS OF SENSORY TRANSDUCTION SYSTEM"/>
    <property type="match status" value="1"/>
</dbReference>
<dbReference type="PANTHER" id="PTHR45138:SF9">
    <property type="entry name" value="DIGUANYLATE CYCLASE DGCM-RELATED"/>
    <property type="match status" value="1"/>
</dbReference>
<dbReference type="InterPro" id="IPR029787">
    <property type="entry name" value="Nucleotide_cyclase"/>
</dbReference>
<dbReference type="Gene3D" id="3.30.70.270">
    <property type="match status" value="1"/>
</dbReference>
<proteinExistence type="predicted"/>
<feature type="transmembrane region" description="Helical" evidence="3">
    <location>
        <begin position="117"/>
        <end position="138"/>
    </location>
</feature>
<dbReference type="InterPro" id="IPR050469">
    <property type="entry name" value="Diguanylate_Cyclase"/>
</dbReference>
<feature type="transmembrane region" description="Helical" evidence="3">
    <location>
        <begin position="150"/>
        <end position="169"/>
    </location>
</feature>
<gene>
    <name evidence="5" type="ORF">CBP34_08830</name>
</gene>
<name>A0A240U1N8_9BURK</name>
<dbReference type="Proteomes" id="UP000194432">
    <property type="component" value="Chromosome 1"/>
</dbReference>
<keyword evidence="3" id="KW-1133">Transmembrane helix</keyword>
<dbReference type="KEGG" id="acin:CBP34_08830"/>
<dbReference type="InterPro" id="IPR000160">
    <property type="entry name" value="GGDEF_dom"/>
</dbReference>